<dbReference type="InterPro" id="IPR011990">
    <property type="entry name" value="TPR-like_helical_dom_sf"/>
</dbReference>
<keyword evidence="7" id="KW-1185">Reference proteome</keyword>
<dbReference type="GO" id="GO:0000243">
    <property type="term" value="C:commitment complex"/>
    <property type="evidence" value="ECO:0007669"/>
    <property type="project" value="TreeGrafter"/>
</dbReference>
<name>A0A843UDY7_COLES</name>
<dbReference type="Pfam" id="PF23240">
    <property type="entry name" value="HAT_PRP39_N"/>
    <property type="match status" value="1"/>
</dbReference>
<gene>
    <name evidence="6" type="ORF">Taro_014097</name>
</gene>
<dbReference type="Proteomes" id="UP000652761">
    <property type="component" value="Unassembled WGS sequence"/>
</dbReference>
<accession>A0A843UDY7</accession>
<keyword evidence="4" id="KW-0508">mRNA splicing</keyword>
<evidence type="ECO:0000256" key="5">
    <source>
        <dbReference type="ARBA" id="ARBA00023242"/>
    </source>
</evidence>
<dbReference type="AlphaFoldDB" id="A0A843UDY7"/>
<evidence type="ECO:0008006" key="8">
    <source>
        <dbReference type="Google" id="ProtNLM"/>
    </source>
</evidence>
<comment type="subcellular location">
    <subcellularLocation>
        <location evidence="1">Nucleus</location>
    </subcellularLocation>
</comment>
<dbReference type="GO" id="GO:0005685">
    <property type="term" value="C:U1 snRNP"/>
    <property type="evidence" value="ECO:0007669"/>
    <property type="project" value="TreeGrafter"/>
</dbReference>
<proteinExistence type="predicted"/>
<protein>
    <recommendedName>
        <fullName evidence="8">Pre-mRNA-processing factor 39</fullName>
    </recommendedName>
</protein>
<feature type="non-terminal residue" evidence="6">
    <location>
        <position position="1"/>
    </location>
</feature>
<dbReference type="SMART" id="SM00386">
    <property type="entry name" value="HAT"/>
    <property type="match status" value="2"/>
</dbReference>
<sequence>MFKPRLARWKDDTAAISRVYETFLSEFPLCYGYWEKYATHKARLCTIDKVIEVYEEAVKAATYSVDLWTNYCSFAMQFYKDLDDVRRYFKFE</sequence>
<reference evidence="6" key="1">
    <citation type="submission" date="2017-07" db="EMBL/GenBank/DDBJ databases">
        <title>Taro Niue Genome Assembly and Annotation.</title>
        <authorList>
            <person name="Atibalentja N."/>
            <person name="Keating K."/>
            <person name="Fields C.J."/>
        </authorList>
    </citation>
    <scope>NUCLEOTIDE SEQUENCE</scope>
    <source>
        <strain evidence="6">Niue_2</strain>
        <tissue evidence="6">Leaf</tissue>
    </source>
</reference>
<dbReference type="PANTHER" id="PTHR17204:SF26">
    <property type="entry name" value="PRE-MRNA-PROCESSING FACTOR 39-2"/>
    <property type="match status" value="1"/>
</dbReference>
<dbReference type="GO" id="GO:0071004">
    <property type="term" value="C:U2-type prespliceosome"/>
    <property type="evidence" value="ECO:0007669"/>
    <property type="project" value="TreeGrafter"/>
</dbReference>
<dbReference type="GO" id="GO:0000395">
    <property type="term" value="P:mRNA 5'-splice site recognition"/>
    <property type="evidence" value="ECO:0007669"/>
    <property type="project" value="TreeGrafter"/>
</dbReference>
<comment type="caution">
    <text evidence="6">The sequence shown here is derived from an EMBL/GenBank/DDBJ whole genome shotgun (WGS) entry which is preliminary data.</text>
</comment>
<keyword evidence="5" id="KW-0539">Nucleus</keyword>
<evidence type="ECO:0000256" key="1">
    <source>
        <dbReference type="ARBA" id="ARBA00004123"/>
    </source>
</evidence>
<dbReference type="GO" id="GO:0030627">
    <property type="term" value="F:pre-mRNA 5'-splice site binding"/>
    <property type="evidence" value="ECO:0007669"/>
    <property type="project" value="TreeGrafter"/>
</dbReference>
<keyword evidence="3" id="KW-0677">Repeat</keyword>
<evidence type="ECO:0000256" key="4">
    <source>
        <dbReference type="ARBA" id="ARBA00023187"/>
    </source>
</evidence>
<evidence type="ECO:0000313" key="7">
    <source>
        <dbReference type="Proteomes" id="UP000652761"/>
    </source>
</evidence>
<organism evidence="6 7">
    <name type="scientific">Colocasia esculenta</name>
    <name type="common">Wild taro</name>
    <name type="synonym">Arum esculentum</name>
    <dbReference type="NCBI Taxonomy" id="4460"/>
    <lineage>
        <taxon>Eukaryota</taxon>
        <taxon>Viridiplantae</taxon>
        <taxon>Streptophyta</taxon>
        <taxon>Embryophyta</taxon>
        <taxon>Tracheophyta</taxon>
        <taxon>Spermatophyta</taxon>
        <taxon>Magnoliopsida</taxon>
        <taxon>Liliopsida</taxon>
        <taxon>Araceae</taxon>
        <taxon>Aroideae</taxon>
        <taxon>Colocasieae</taxon>
        <taxon>Colocasia</taxon>
    </lineage>
</organism>
<evidence type="ECO:0000313" key="6">
    <source>
        <dbReference type="EMBL" id="MQL81631.1"/>
    </source>
</evidence>
<keyword evidence="2" id="KW-0507">mRNA processing</keyword>
<dbReference type="PANTHER" id="PTHR17204">
    <property type="entry name" value="PRE-MRNA PROCESSING PROTEIN PRP39-RELATED"/>
    <property type="match status" value="1"/>
</dbReference>
<dbReference type="OrthoDB" id="776485at2759"/>
<dbReference type="SUPFAM" id="SSF48452">
    <property type="entry name" value="TPR-like"/>
    <property type="match status" value="1"/>
</dbReference>
<evidence type="ECO:0000256" key="2">
    <source>
        <dbReference type="ARBA" id="ARBA00022664"/>
    </source>
</evidence>
<evidence type="ECO:0000256" key="3">
    <source>
        <dbReference type="ARBA" id="ARBA00022737"/>
    </source>
</evidence>
<dbReference type="InterPro" id="IPR003107">
    <property type="entry name" value="HAT"/>
</dbReference>
<dbReference type="Gene3D" id="1.25.40.10">
    <property type="entry name" value="Tetratricopeptide repeat domain"/>
    <property type="match status" value="1"/>
</dbReference>
<dbReference type="EMBL" id="NMUH01000578">
    <property type="protein sequence ID" value="MQL81631.1"/>
    <property type="molecule type" value="Genomic_DNA"/>
</dbReference>